<dbReference type="Pfam" id="PF04564">
    <property type="entry name" value="U-box"/>
    <property type="match status" value="1"/>
</dbReference>
<dbReference type="InterPro" id="IPR052085">
    <property type="entry name" value="WD-SAM-U-box"/>
</dbReference>
<dbReference type="PANTHER" id="PTHR46573:SF1">
    <property type="entry name" value="WD REPEAT, SAM AND U-BOX DOMAIN-CONTAINING PROTEIN 1"/>
    <property type="match status" value="1"/>
</dbReference>
<dbReference type="SMART" id="SM00504">
    <property type="entry name" value="Ubox"/>
    <property type="match status" value="1"/>
</dbReference>
<evidence type="ECO:0000313" key="5">
    <source>
        <dbReference type="EMBL" id="GLC49955.1"/>
    </source>
</evidence>
<evidence type="ECO:0000313" key="6">
    <source>
        <dbReference type="Proteomes" id="UP001165080"/>
    </source>
</evidence>
<evidence type="ECO:0000256" key="1">
    <source>
        <dbReference type="PROSITE-ProRule" id="PRU00176"/>
    </source>
</evidence>
<dbReference type="InterPro" id="IPR000504">
    <property type="entry name" value="RRM_dom"/>
</dbReference>
<dbReference type="Pfam" id="PF00076">
    <property type="entry name" value="RRM_1"/>
    <property type="match status" value="2"/>
</dbReference>
<dbReference type="InterPro" id="IPR035979">
    <property type="entry name" value="RBD_domain_sf"/>
</dbReference>
<evidence type="ECO:0000256" key="2">
    <source>
        <dbReference type="SAM" id="MobiDB-lite"/>
    </source>
</evidence>
<feature type="region of interest" description="Disordered" evidence="2">
    <location>
        <begin position="465"/>
        <end position="545"/>
    </location>
</feature>
<protein>
    <recommendedName>
        <fullName evidence="7">U-box domain-containing protein</fullName>
    </recommendedName>
</protein>
<organism evidence="5 6">
    <name type="scientific">Pleodorina starrii</name>
    <dbReference type="NCBI Taxonomy" id="330485"/>
    <lineage>
        <taxon>Eukaryota</taxon>
        <taxon>Viridiplantae</taxon>
        <taxon>Chlorophyta</taxon>
        <taxon>core chlorophytes</taxon>
        <taxon>Chlorophyceae</taxon>
        <taxon>CS clade</taxon>
        <taxon>Chlamydomonadales</taxon>
        <taxon>Volvocaceae</taxon>
        <taxon>Pleodorina</taxon>
    </lineage>
</organism>
<dbReference type="Gene3D" id="3.30.40.10">
    <property type="entry name" value="Zinc/RING finger domain, C3HC4 (zinc finger)"/>
    <property type="match status" value="1"/>
</dbReference>
<evidence type="ECO:0000259" key="4">
    <source>
        <dbReference type="PROSITE" id="PS51698"/>
    </source>
</evidence>
<comment type="caution">
    <text evidence="5">The sequence shown here is derived from an EMBL/GenBank/DDBJ whole genome shotgun (WGS) entry which is preliminary data.</text>
</comment>
<dbReference type="CDD" id="cd16655">
    <property type="entry name" value="RING-Ubox_WDSUB1-like"/>
    <property type="match status" value="1"/>
</dbReference>
<dbReference type="Proteomes" id="UP001165080">
    <property type="component" value="Unassembled WGS sequence"/>
</dbReference>
<gene>
    <name evidence="5" type="primary">PLEST010717</name>
    <name evidence="5" type="ORF">PLESTB_000326700</name>
</gene>
<feature type="domain" description="U-box" evidence="4">
    <location>
        <begin position="342"/>
        <end position="416"/>
    </location>
</feature>
<dbReference type="PROSITE" id="PS50102">
    <property type="entry name" value="RRM"/>
    <property type="match status" value="2"/>
</dbReference>
<evidence type="ECO:0000259" key="3">
    <source>
        <dbReference type="PROSITE" id="PS50102"/>
    </source>
</evidence>
<dbReference type="EMBL" id="BRXU01000003">
    <property type="protein sequence ID" value="GLC49955.1"/>
    <property type="molecule type" value="Genomic_DNA"/>
</dbReference>
<dbReference type="SMART" id="SM00360">
    <property type="entry name" value="RRM"/>
    <property type="match status" value="2"/>
</dbReference>
<accession>A0A9W6BDT6</accession>
<evidence type="ECO:0008006" key="7">
    <source>
        <dbReference type="Google" id="ProtNLM"/>
    </source>
</evidence>
<dbReference type="InterPro" id="IPR012677">
    <property type="entry name" value="Nucleotide-bd_a/b_plait_sf"/>
</dbReference>
<feature type="compositionally biased region" description="Pro residues" evidence="2">
    <location>
        <begin position="465"/>
        <end position="476"/>
    </location>
</feature>
<feature type="compositionally biased region" description="Pro residues" evidence="2">
    <location>
        <begin position="208"/>
        <end position="224"/>
    </location>
</feature>
<feature type="region of interest" description="Disordered" evidence="2">
    <location>
        <begin position="412"/>
        <end position="447"/>
    </location>
</feature>
<feature type="compositionally biased region" description="Low complexity" evidence="2">
    <location>
        <begin position="479"/>
        <end position="503"/>
    </location>
</feature>
<sequence length="587" mass="63030">MASREREFGTAISLERYLNRQVLFIQGIPADVPKAEVVQVLSQVMKQPQQGRIDILTTNDGKMRGTAFLNFHIQEEAKAALDKWRFCLELRGRPLRMQYSSDREFKDILQGPMMARFKILIRNLPEEITQEALYEMFSQYGEVIQVHSNCDHYGQHYAIVQYLDVSSVQSAIRNAHRQKVLSHVLLVESYKPNQTYGVLPRNINQLTQPPPQAAAAPAAPPPPAGAANGGGAAAAAASLPGTTYAALQQQEQRELEEAERQAAAAAAAAAERYPGSSGGGGGAVGTSNGGAMAAAAAPDAAASMAMPSFYAAAAAAGSSLAGPTAPGSLAHLLASALRHAQALEEHLCCPITQEPLRDPVVAADGNTYERLAIEAWLQQHDTSPMTNEILPHKALTPNNLIRKIAEEILKGGANTPDNNDAGAAAASATAPLSAPTELMEPPPAAAAAAVDGPAAAAAVPVPVPVPVPTPAPPPHRPQPHSYQQPQQPQLVSTSQPQQQQPQTYHHHHQQHQQQPQQQQYADYGHHHHHAPPPPPQHQHQVHQQPQVLGGPQLVAAPLTFVHTLQPQQPHFQMQGTTYYTTYRPMGL</sequence>
<dbReference type="CDD" id="cd00590">
    <property type="entry name" value="RRM_SF"/>
    <property type="match status" value="2"/>
</dbReference>
<feature type="region of interest" description="Disordered" evidence="2">
    <location>
        <begin position="201"/>
        <end position="233"/>
    </location>
</feature>
<dbReference type="PROSITE" id="PS51698">
    <property type="entry name" value="U_BOX"/>
    <property type="match status" value="1"/>
</dbReference>
<proteinExistence type="predicted"/>
<feature type="domain" description="RRM" evidence="3">
    <location>
        <begin position="21"/>
        <end position="102"/>
    </location>
</feature>
<dbReference type="InterPro" id="IPR003613">
    <property type="entry name" value="Ubox_domain"/>
</dbReference>
<dbReference type="GO" id="GO:0004842">
    <property type="term" value="F:ubiquitin-protein transferase activity"/>
    <property type="evidence" value="ECO:0007669"/>
    <property type="project" value="InterPro"/>
</dbReference>
<feature type="compositionally biased region" description="Low complexity" evidence="2">
    <location>
        <begin position="511"/>
        <end position="522"/>
    </location>
</feature>
<keyword evidence="1" id="KW-0694">RNA-binding</keyword>
<dbReference type="InterPro" id="IPR013083">
    <property type="entry name" value="Znf_RING/FYVE/PHD"/>
</dbReference>
<dbReference type="Gene3D" id="3.30.70.330">
    <property type="match status" value="2"/>
</dbReference>
<dbReference type="GO" id="GO:0016567">
    <property type="term" value="P:protein ubiquitination"/>
    <property type="evidence" value="ECO:0007669"/>
    <property type="project" value="InterPro"/>
</dbReference>
<dbReference type="AlphaFoldDB" id="A0A9W6BDT6"/>
<reference evidence="5 6" key="1">
    <citation type="journal article" date="2023" name="Commun. Biol.">
        <title>Reorganization of the ancestral sex-determining regions during the evolution of trioecy in Pleodorina starrii.</title>
        <authorList>
            <person name="Takahashi K."/>
            <person name="Suzuki S."/>
            <person name="Kawai-Toyooka H."/>
            <person name="Yamamoto K."/>
            <person name="Hamaji T."/>
            <person name="Ootsuki R."/>
            <person name="Yamaguchi H."/>
            <person name="Kawachi M."/>
            <person name="Higashiyama T."/>
            <person name="Nozaki H."/>
        </authorList>
    </citation>
    <scope>NUCLEOTIDE SEQUENCE [LARGE SCALE GENOMIC DNA]</scope>
    <source>
        <strain evidence="5 6">NIES-4479</strain>
    </source>
</reference>
<feature type="compositionally biased region" description="Low complexity" evidence="2">
    <location>
        <begin position="412"/>
        <end position="436"/>
    </location>
</feature>
<dbReference type="SUPFAM" id="SSF57850">
    <property type="entry name" value="RING/U-box"/>
    <property type="match status" value="1"/>
</dbReference>
<feature type="domain" description="RRM" evidence="3">
    <location>
        <begin position="117"/>
        <end position="192"/>
    </location>
</feature>
<dbReference type="PANTHER" id="PTHR46573">
    <property type="entry name" value="WD REPEAT, SAM AND U-BOX DOMAIN-CONTAINING PROTEIN 1"/>
    <property type="match status" value="1"/>
</dbReference>
<dbReference type="GO" id="GO:0003723">
    <property type="term" value="F:RNA binding"/>
    <property type="evidence" value="ECO:0007669"/>
    <property type="project" value="UniProtKB-UniRule"/>
</dbReference>
<dbReference type="SUPFAM" id="SSF54928">
    <property type="entry name" value="RNA-binding domain, RBD"/>
    <property type="match status" value="2"/>
</dbReference>
<keyword evidence="6" id="KW-1185">Reference proteome</keyword>
<name>A0A9W6BDT6_9CHLO</name>